<dbReference type="PANTHER" id="PTHR34285:SF6">
    <property type="entry name" value="TRANSMEMBRANE PROTEIN"/>
    <property type="match status" value="1"/>
</dbReference>
<dbReference type="Proteomes" id="UP001153076">
    <property type="component" value="Unassembled WGS sequence"/>
</dbReference>
<organism evidence="2 3">
    <name type="scientific">Carnegiea gigantea</name>
    <dbReference type="NCBI Taxonomy" id="171969"/>
    <lineage>
        <taxon>Eukaryota</taxon>
        <taxon>Viridiplantae</taxon>
        <taxon>Streptophyta</taxon>
        <taxon>Embryophyta</taxon>
        <taxon>Tracheophyta</taxon>
        <taxon>Spermatophyta</taxon>
        <taxon>Magnoliopsida</taxon>
        <taxon>eudicotyledons</taxon>
        <taxon>Gunneridae</taxon>
        <taxon>Pentapetalae</taxon>
        <taxon>Caryophyllales</taxon>
        <taxon>Cactineae</taxon>
        <taxon>Cactaceae</taxon>
        <taxon>Cactoideae</taxon>
        <taxon>Echinocereeae</taxon>
        <taxon>Carnegiea</taxon>
    </lineage>
</organism>
<dbReference type="PANTHER" id="PTHR34285">
    <property type="entry name" value="OS08G0510800 PROTEIN"/>
    <property type="match status" value="1"/>
</dbReference>
<keyword evidence="3" id="KW-1185">Reference proteome</keyword>
<gene>
    <name evidence="2" type="ORF">Cgig2_004663</name>
</gene>
<evidence type="ECO:0000256" key="1">
    <source>
        <dbReference type="SAM" id="MobiDB-lite"/>
    </source>
</evidence>
<dbReference type="EMBL" id="JAKOGI010000494">
    <property type="protein sequence ID" value="KAJ8434192.1"/>
    <property type="molecule type" value="Genomic_DNA"/>
</dbReference>
<evidence type="ECO:0000313" key="2">
    <source>
        <dbReference type="EMBL" id="KAJ8434192.1"/>
    </source>
</evidence>
<feature type="region of interest" description="Disordered" evidence="1">
    <location>
        <begin position="299"/>
        <end position="354"/>
    </location>
</feature>
<proteinExistence type="predicted"/>
<feature type="compositionally biased region" description="Low complexity" evidence="1">
    <location>
        <begin position="165"/>
        <end position="175"/>
    </location>
</feature>
<feature type="region of interest" description="Disordered" evidence="1">
    <location>
        <begin position="156"/>
        <end position="195"/>
    </location>
</feature>
<evidence type="ECO:0000313" key="3">
    <source>
        <dbReference type="Proteomes" id="UP001153076"/>
    </source>
</evidence>
<name>A0A9Q1K0H8_9CARY</name>
<protein>
    <submittedName>
        <fullName evidence="2">Uncharacterized protein</fullName>
    </submittedName>
</protein>
<reference evidence="2" key="1">
    <citation type="submission" date="2022-04" db="EMBL/GenBank/DDBJ databases">
        <title>Carnegiea gigantea Genome sequencing and assembly v2.</title>
        <authorList>
            <person name="Copetti D."/>
            <person name="Sanderson M.J."/>
            <person name="Burquez A."/>
            <person name="Wojciechowski M.F."/>
        </authorList>
    </citation>
    <scope>NUCLEOTIDE SEQUENCE</scope>
    <source>
        <strain evidence="2">SGP5-SGP5p</strain>
        <tissue evidence="2">Aerial part</tissue>
    </source>
</reference>
<feature type="compositionally biased region" description="Basic and acidic residues" evidence="1">
    <location>
        <begin position="339"/>
        <end position="354"/>
    </location>
</feature>
<dbReference type="OrthoDB" id="693868at2759"/>
<comment type="caution">
    <text evidence="2">The sequence shown here is derived from an EMBL/GenBank/DDBJ whole genome shotgun (WGS) entry which is preliminary data.</text>
</comment>
<sequence>MSNTRSIPKPLERHKEMKLSVKFREEADHHQNPLVRAKFPLTILGLPFLLGIAAGDSSDLSFSLRSNFISGPSLSLSYRPTLPNATTQNYPISSGIGVFGSPQSSPLIFAANFNFFSSSSNPNPSPFIPTFSLQVKPKFGDFSLFKSVSSCDSSMIQTNGNVQNSDSSNGSPSDSDMSKGTGLGSPRKQLSWKDLRSDSSCGGILSGIFLAAKTCMPLAKRAVVNLRWGVNFPPEQVGKTPLPILVVNKISLEKVDVKKGEEGKTAGGTKWSELELLNGICGWMRREVEDLQKENREIKQSLEGLRPQGNNLRGRGKERDIGGKRAMSLPENLSNLHRSKGDNRHGESKKSEVEIELEKAIKAAS</sequence>
<accession>A0A9Q1K0H8</accession>
<dbReference type="AlphaFoldDB" id="A0A9Q1K0H8"/>